<evidence type="ECO:0000313" key="3">
    <source>
        <dbReference type="EMBL" id="OYQ93548.1"/>
    </source>
</evidence>
<dbReference type="Proteomes" id="UP000215827">
    <property type="component" value="Unassembled WGS sequence"/>
</dbReference>
<dbReference type="AlphaFoldDB" id="A0A9W4QA76"/>
<dbReference type="InterPro" id="IPR000843">
    <property type="entry name" value="HTH_LacI"/>
</dbReference>
<dbReference type="RefSeq" id="WP_003836195.1">
    <property type="nucleotide sequence ID" value="NZ_CABIZU010000001.1"/>
</dbReference>
<dbReference type="Pfam" id="PF00356">
    <property type="entry name" value="LacI"/>
    <property type="match status" value="1"/>
</dbReference>
<dbReference type="GO" id="GO:0006355">
    <property type="term" value="P:regulation of DNA-templated transcription"/>
    <property type="evidence" value="ECO:0007669"/>
    <property type="project" value="InterPro"/>
</dbReference>
<accession>A0A9W4QA76</accession>
<reference evidence="3 4" key="1">
    <citation type="submission" date="2017-04" db="EMBL/GenBank/DDBJ databases">
        <title>Emergence of KPC-2-producing Citrobacter isolates from sediments of a Chinese river.</title>
        <authorList>
            <person name="Zheng B."/>
        </authorList>
    </citation>
    <scope>NUCLEOTIDE SEQUENCE [LARGE SCALE GENOMIC DNA]</scope>
    <source>
        <strain evidence="3 4">C191</strain>
    </source>
</reference>
<evidence type="ECO:0000313" key="2">
    <source>
        <dbReference type="EMBL" id="EMN4144919.1"/>
    </source>
</evidence>
<dbReference type="SUPFAM" id="SSF47413">
    <property type="entry name" value="lambda repressor-like DNA-binding domains"/>
    <property type="match status" value="1"/>
</dbReference>
<evidence type="ECO:0000259" key="1">
    <source>
        <dbReference type="Pfam" id="PF00356"/>
    </source>
</evidence>
<name>A0A9W4QA76_CITFR</name>
<organism evidence="2">
    <name type="scientific">Citrobacter freundii</name>
    <dbReference type="NCBI Taxonomy" id="546"/>
    <lineage>
        <taxon>Bacteria</taxon>
        <taxon>Pseudomonadati</taxon>
        <taxon>Pseudomonadota</taxon>
        <taxon>Gammaproteobacteria</taxon>
        <taxon>Enterobacterales</taxon>
        <taxon>Enterobacteriaceae</taxon>
        <taxon>Citrobacter</taxon>
        <taxon>Citrobacter freundii complex</taxon>
    </lineage>
</organism>
<gene>
    <name evidence="3" type="ORF">B9P89_27515</name>
    <name evidence="2" type="ORF">PQQ21_002173</name>
</gene>
<sequence>MTVSRALNSLQLVRPKTVEKVMQAVADYLLKKGYRRHGIAADAHHHS</sequence>
<protein>
    <submittedName>
        <fullName evidence="2">LacI family DNA-binding transcriptional regulator</fullName>
    </submittedName>
</protein>
<comment type="caution">
    <text evidence="2">The sequence shown here is derived from an EMBL/GenBank/DDBJ whole genome shotgun (WGS) entry which is preliminary data.</text>
</comment>
<dbReference type="EMBL" id="ABKLER030000007">
    <property type="protein sequence ID" value="EMN4144919.1"/>
    <property type="molecule type" value="Genomic_DNA"/>
</dbReference>
<dbReference type="InterPro" id="IPR010982">
    <property type="entry name" value="Lambda_DNA-bd_dom_sf"/>
</dbReference>
<dbReference type="GO" id="GO:0003677">
    <property type="term" value="F:DNA binding"/>
    <property type="evidence" value="ECO:0007669"/>
    <property type="project" value="UniProtKB-KW"/>
</dbReference>
<keyword evidence="2" id="KW-0238">DNA-binding</keyword>
<dbReference type="Gene3D" id="1.10.260.40">
    <property type="entry name" value="lambda repressor-like DNA-binding domains"/>
    <property type="match status" value="1"/>
</dbReference>
<dbReference type="EMBL" id="NEFA01000064">
    <property type="protein sequence ID" value="OYQ93548.1"/>
    <property type="molecule type" value="Genomic_DNA"/>
</dbReference>
<evidence type="ECO:0000313" key="4">
    <source>
        <dbReference type="Proteomes" id="UP000215827"/>
    </source>
</evidence>
<feature type="domain" description="HTH lacI-type" evidence="1">
    <location>
        <begin position="1"/>
        <end position="26"/>
    </location>
</feature>
<proteinExistence type="predicted"/>
<reference evidence="2" key="2">
    <citation type="submission" date="2024-02" db="EMBL/GenBank/DDBJ databases">
        <authorList>
            <consortium name="Clinical and Environmental Microbiology Branch: Whole genome sequencing antimicrobial resistance pathogens in the healthcare setting"/>
        </authorList>
    </citation>
    <scope>NUCLEOTIDE SEQUENCE</scope>
    <source>
        <strain evidence="2">2023GN-00102</strain>
    </source>
</reference>